<keyword evidence="2" id="KW-1185">Reference proteome</keyword>
<sequence length="41" mass="4671">MTINDNFFIINLFNGKDSNFTLANDSLIFKINVYGQCKLSP</sequence>
<name>A0A840CTK0_9BACE</name>
<organism evidence="1 2">
    <name type="scientific">Bacteroides reticulotermitis</name>
    <dbReference type="NCBI Taxonomy" id="1133319"/>
    <lineage>
        <taxon>Bacteria</taxon>
        <taxon>Pseudomonadati</taxon>
        <taxon>Bacteroidota</taxon>
        <taxon>Bacteroidia</taxon>
        <taxon>Bacteroidales</taxon>
        <taxon>Bacteroidaceae</taxon>
        <taxon>Bacteroides</taxon>
    </lineage>
</organism>
<evidence type="ECO:0000313" key="1">
    <source>
        <dbReference type="EMBL" id="MBB4043367.1"/>
    </source>
</evidence>
<reference evidence="1" key="1">
    <citation type="submission" date="2020-08" db="EMBL/GenBank/DDBJ databases">
        <title>Genomic Encyclopedia of Type Strains, Phase IV (KMG-IV): sequencing the most valuable type-strain genomes for metagenomic binning, comparative biology and taxonomic classification.</title>
        <authorList>
            <person name="Goeker M."/>
        </authorList>
    </citation>
    <scope>NUCLEOTIDE SEQUENCE [LARGE SCALE GENOMIC DNA]</scope>
    <source>
        <strain evidence="1">DSM 105720</strain>
    </source>
</reference>
<accession>A0A840CTK0</accession>
<gene>
    <name evidence="1" type="ORF">GGR06_001134</name>
</gene>
<evidence type="ECO:0000313" key="2">
    <source>
        <dbReference type="Proteomes" id="UP000560658"/>
    </source>
</evidence>
<dbReference type="Proteomes" id="UP000560658">
    <property type="component" value="Unassembled WGS sequence"/>
</dbReference>
<protein>
    <submittedName>
        <fullName evidence="1">Uncharacterized protein</fullName>
    </submittedName>
</protein>
<dbReference type="AlphaFoldDB" id="A0A840CTK0"/>
<dbReference type="EMBL" id="JACIER010000003">
    <property type="protein sequence ID" value="MBB4043367.1"/>
    <property type="molecule type" value="Genomic_DNA"/>
</dbReference>
<comment type="caution">
    <text evidence="1">The sequence shown here is derived from an EMBL/GenBank/DDBJ whole genome shotgun (WGS) entry which is preliminary data.</text>
</comment>
<proteinExistence type="predicted"/>